<sequence length="346" mass="40787">MHSQHKIKETFAETFVPFVEIYSEKGDLIGITDINGAISSELENKILISKATNLTFVNSLYITTSLSREEYNNTQIISIKRIFTELSEVVVTKPKTYKYLKLKGYFRSLQINEDRPHYFIDGIAEIYISLKSGKTKLKIISNRSFENKSVHQLSNTLFFMVAGVPTFNEFSNFKNLNDEYNLKTLNNSQTTILDKKTSFEKGTIAKVDDKVNLQLEIISESKPKIMKALGMETDYNNYTINSIYDSNEIQKINSEKIIYYKEIRSYNIKRKEKEKFQKVEATHEFFMLEKEYVNELEAKQFDYFFSFKKPSKFNERYWKKVDNQYYQPLPKSIEKYIDENLILIEK</sequence>
<dbReference type="Proteomes" id="UP000244527">
    <property type="component" value="Chromosome"/>
</dbReference>
<evidence type="ECO:0000313" key="1">
    <source>
        <dbReference type="EMBL" id="AWG21258.1"/>
    </source>
</evidence>
<reference evidence="1 2" key="1">
    <citation type="submission" date="2017-04" db="EMBL/GenBank/DDBJ databases">
        <title>Compelte genome sequence of WV33.</title>
        <authorList>
            <person name="Lee P.C."/>
        </authorList>
    </citation>
    <scope>NUCLEOTIDE SEQUENCE [LARGE SCALE GENOMIC DNA]</scope>
    <source>
        <strain evidence="1 2">WV33</strain>
    </source>
</reference>
<dbReference type="AlphaFoldDB" id="A0A2S1LC35"/>
<accession>A0A2S1LC35</accession>
<keyword evidence="2" id="KW-1185">Reference proteome</keyword>
<dbReference type="KEGG" id="ffa:FFWV33_06780"/>
<protein>
    <submittedName>
        <fullName evidence="1">Uncharacterized protein</fullName>
    </submittedName>
</protein>
<name>A0A2S1LC35_9FLAO</name>
<evidence type="ECO:0000313" key="2">
    <source>
        <dbReference type="Proteomes" id="UP000244527"/>
    </source>
</evidence>
<organism evidence="1 2">
    <name type="scientific">Flavobacterium faecale</name>
    <dbReference type="NCBI Taxonomy" id="1355330"/>
    <lineage>
        <taxon>Bacteria</taxon>
        <taxon>Pseudomonadati</taxon>
        <taxon>Bacteroidota</taxon>
        <taxon>Flavobacteriia</taxon>
        <taxon>Flavobacteriales</taxon>
        <taxon>Flavobacteriaceae</taxon>
        <taxon>Flavobacterium</taxon>
    </lineage>
</organism>
<proteinExistence type="predicted"/>
<gene>
    <name evidence="1" type="ORF">FFWV33_06780</name>
</gene>
<dbReference type="EMBL" id="CP020918">
    <property type="protein sequence ID" value="AWG21258.1"/>
    <property type="molecule type" value="Genomic_DNA"/>
</dbReference>